<dbReference type="InterPro" id="IPR012899">
    <property type="entry name" value="LTXXQ"/>
</dbReference>
<comment type="caution">
    <text evidence="3">The sequence shown here is derived from an EMBL/GenBank/DDBJ whole genome shotgun (WGS) entry which is preliminary data.</text>
</comment>
<keyword evidence="2" id="KW-0732">Signal</keyword>
<feature type="region of interest" description="Disordered" evidence="1">
    <location>
        <begin position="181"/>
        <end position="225"/>
    </location>
</feature>
<evidence type="ECO:0000313" key="3">
    <source>
        <dbReference type="EMBL" id="MBK1782371.1"/>
    </source>
</evidence>
<dbReference type="Pfam" id="PF07813">
    <property type="entry name" value="LTXXQ"/>
    <property type="match status" value="1"/>
</dbReference>
<dbReference type="RefSeq" id="WP_200238886.1">
    <property type="nucleotide sequence ID" value="NZ_JAENGP010000018.1"/>
</dbReference>
<proteinExistence type="predicted"/>
<feature type="signal peptide" evidence="2">
    <location>
        <begin position="1"/>
        <end position="21"/>
    </location>
</feature>
<dbReference type="EMBL" id="JAENGP010000018">
    <property type="protein sequence ID" value="MBK1782371.1"/>
    <property type="molecule type" value="Genomic_DNA"/>
</dbReference>
<protein>
    <submittedName>
        <fullName evidence="3">Spy/CpxP family protein refolding chaperone</fullName>
    </submittedName>
</protein>
<evidence type="ECO:0000256" key="2">
    <source>
        <dbReference type="SAM" id="SignalP"/>
    </source>
</evidence>
<evidence type="ECO:0000313" key="4">
    <source>
        <dbReference type="Proteomes" id="UP000635316"/>
    </source>
</evidence>
<evidence type="ECO:0000256" key="1">
    <source>
        <dbReference type="SAM" id="MobiDB-lite"/>
    </source>
</evidence>
<dbReference type="Gene3D" id="1.20.120.1490">
    <property type="match status" value="1"/>
</dbReference>
<keyword evidence="4" id="KW-1185">Reference proteome</keyword>
<dbReference type="Proteomes" id="UP000635316">
    <property type="component" value="Unassembled WGS sequence"/>
</dbReference>
<gene>
    <name evidence="3" type="ORF">JHL22_14235</name>
</gene>
<name>A0ABS1EH81_9BURK</name>
<sequence length="225" mass="25454">MAKSISSFVVKSLTAATAALAIGSTFSVAVAQPQDAGSRQGMSQKMGDGYGQYHKGERGQFKHHGKQMRTQAAIVIPGFGPASQQLVDDLKLNDEQKAKLQAALENQKQARGEPREMFKKTFDLRKQQVESGKLDPKAMLEAQKQSRAAMQEKRDAHQAQWLALWDSFTPEQQTTVGKYYQDRAQKMQERKEQRAKRMEERREKREQRMDNKGKQAPVEQAEAKS</sequence>
<reference evidence="3 4" key="1">
    <citation type="submission" date="2020-12" db="EMBL/GenBank/DDBJ databases">
        <authorList>
            <person name="Lu T."/>
            <person name="Wang Q."/>
            <person name="Han X."/>
        </authorList>
    </citation>
    <scope>NUCLEOTIDE SEQUENCE [LARGE SCALE GENOMIC DNA]</scope>
    <source>
        <strain evidence="3 4">WQ 585</strain>
    </source>
</reference>
<feature type="compositionally biased region" description="Basic and acidic residues" evidence="1">
    <location>
        <begin position="181"/>
        <end position="213"/>
    </location>
</feature>
<organism evidence="3 4">
    <name type="scientific">Advenella mandrilli</name>
    <dbReference type="NCBI Taxonomy" id="2800330"/>
    <lineage>
        <taxon>Bacteria</taxon>
        <taxon>Pseudomonadati</taxon>
        <taxon>Pseudomonadota</taxon>
        <taxon>Betaproteobacteria</taxon>
        <taxon>Burkholderiales</taxon>
        <taxon>Alcaligenaceae</taxon>
    </lineage>
</organism>
<accession>A0ABS1EH81</accession>
<feature type="chain" id="PRO_5047210905" evidence="2">
    <location>
        <begin position="22"/>
        <end position="225"/>
    </location>
</feature>